<comment type="cofactor">
    <cofactor evidence="14">
        <name>[4Fe-4S] cluster</name>
        <dbReference type="ChEBI" id="CHEBI:49883"/>
    </cofactor>
    <text evidence="14">Binds 1 [4Fe-4S] cluster per subunit.</text>
</comment>
<keyword evidence="5 14" id="KW-0408">Iron</keyword>
<gene>
    <name evidence="14" type="primary">cysH</name>
    <name evidence="16" type="ORF">J3U87_13795</name>
</gene>
<keyword evidence="17" id="KW-1185">Reference proteome</keyword>
<dbReference type="RefSeq" id="WP_237383625.1">
    <property type="nucleotide sequence ID" value="NZ_CP071793.1"/>
</dbReference>
<evidence type="ECO:0000256" key="11">
    <source>
        <dbReference type="ARBA" id="ARBA00030894"/>
    </source>
</evidence>
<dbReference type="AlphaFoldDB" id="A0A8A4TVK3"/>
<dbReference type="EMBL" id="CP071793">
    <property type="protein sequence ID" value="QTD53523.1"/>
    <property type="molecule type" value="Genomic_DNA"/>
</dbReference>
<dbReference type="EC" id="1.8.4.10" evidence="9 14"/>
<dbReference type="GO" id="GO:0019344">
    <property type="term" value="P:cysteine biosynthetic process"/>
    <property type="evidence" value="ECO:0007669"/>
    <property type="project" value="InterPro"/>
</dbReference>
<dbReference type="GO" id="GO:0051539">
    <property type="term" value="F:4 iron, 4 sulfur cluster binding"/>
    <property type="evidence" value="ECO:0007669"/>
    <property type="project" value="UniProtKB-UniRule"/>
</dbReference>
<evidence type="ECO:0000256" key="12">
    <source>
        <dbReference type="ARBA" id="ARBA00032041"/>
    </source>
</evidence>
<comment type="function">
    <text evidence="7 14">Catalyzes the formation of sulfite from adenosine 5'-phosphosulfate (APS) using thioredoxin as an electron donor.</text>
</comment>
<evidence type="ECO:0000259" key="15">
    <source>
        <dbReference type="Pfam" id="PF01507"/>
    </source>
</evidence>
<feature type="binding site" evidence="14">
    <location>
        <position position="204"/>
    </location>
    <ligand>
        <name>[4Fe-4S] cluster</name>
        <dbReference type="ChEBI" id="CHEBI:49883"/>
    </ligand>
</feature>
<keyword evidence="4 14" id="KW-0560">Oxidoreductase</keyword>
<name>A0A8A4TVK3_SULCO</name>
<evidence type="ECO:0000256" key="9">
    <source>
        <dbReference type="ARBA" id="ARBA00024386"/>
    </source>
</evidence>
<sequence length="250" mass="28915">MTLQSNEKIEHWRSELASKSPGDIIRWVVETFPGDAVLASSLGAEDQILTHLIARHAPALDIITLDTGRLFPETHDLLDQTRRHYGLRIKVYFPDRHRVEEMVNEHGSNLFRHSIAKRKQCCAVRKIEPLKRALAGKSAWVTGLRRDQSTNRGYTEVIEWDEANQMVKINPLHDWTEAQVRRFLEEQHVPYNALHDQGYPSIGCAPCTRAVLPDEDPRAGRWWWEPREHNECGIHIVNGRVERKVPVFVE</sequence>
<evidence type="ECO:0000313" key="17">
    <source>
        <dbReference type="Proteomes" id="UP000663929"/>
    </source>
</evidence>
<comment type="catalytic activity">
    <reaction evidence="13 14">
        <text>[thioredoxin]-disulfide + sulfite + AMP + 2 H(+) = adenosine 5'-phosphosulfate + [thioredoxin]-dithiol</text>
        <dbReference type="Rhea" id="RHEA:21976"/>
        <dbReference type="Rhea" id="RHEA-COMP:10698"/>
        <dbReference type="Rhea" id="RHEA-COMP:10700"/>
        <dbReference type="ChEBI" id="CHEBI:15378"/>
        <dbReference type="ChEBI" id="CHEBI:17359"/>
        <dbReference type="ChEBI" id="CHEBI:29950"/>
        <dbReference type="ChEBI" id="CHEBI:50058"/>
        <dbReference type="ChEBI" id="CHEBI:58243"/>
        <dbReference type="ChEBI" id="CHEBI:456215"/>
        <dbReference type="EC" id="1.8.4.10"/>
    </reaction>
</comment>
<dbReference type="InterPro" id="IPR011798">
    <property type="entry name" value="APS_reductase"/>
</dbReference>
<evidence type="ECO:0000313" key="16">
    <source>
        <dbReference type="EMBL" id="QTD53523.1"/>
    </source>
</evidence>
<dbReference type="GO" id="GO:0019379">
    <property type="term" value="P:sulfate assimilation, phosphoadenylyl sulfate reduction by phosphoadenylyl-sulfate reductase (thioredoxin)"/>
    <property type="evidence" value="ECO:0007669"/>
    <property type="project" value="UniProtKB-UniRule"/>
</dbReference>
<dbReference type="InterPro" id="IPR002500">
    <property type="entry name" value="PAPS_reduct_dom"/>
</dbReference>
<feature type="binding site" evidence="14">
    <location>
        <position position="122"/>
    </location>
    <ligand>
        <name>[4Fe-4S] cluster</name>
        <dbReference type="ChEBI" id="CHEBI:49883"/>
    </ligand>
</feature>
<feature type="binding site" evidence="14">
    <location>
        <position position="207"/>
    </location>
    <ligand>
        <name>[4Fe-4S] cluster</name>
        <dbReference type="ChEBI" id="CHEBI:49883"/>
    </ligand>
</feature>
<evidence type="ECO:0000256" key="14">
    <source>
        <dbReference type="HAMAP-Rule" id="MF_00063"/>
    </source>
</evidence>
<dbReference type="NCBIfam" id="TIGR00434">
    <property type="entry name" value="cysH"/>
    <property type="match status" value="1"/>
</dbReference>
<protein>
    <recommendedName>
        <fullName evidence="10 14">Adenosine 5'-phosphosulfate reductase</fullName>
        <shortName evidence="14">APS reductase</shortName>
        <ecNumber evidence="9 14">1.8.4.10</ecNumber>
    </recommendedName>
    <alternativeName>
        <fullName evidence="12 14">5'-adenylylsulfate reductase</fullName>
    </alternativeName>
    <alternativeName>
        <fullName evidence="11 14">Thioredoxin-dependent 5'-adenylylsulfate reductase</fullName>
    </alternativeName>
</protein>
<dbReference type="SUPFAM" id="SSF52402">
    <property type="entry name" value="Adenine nucleotide alpha hydrolases-like"/>
    <property type="match status" value="1"/>
</dbReference>
<evidence type="ECO:0000256" key="10">
    <source>
        <dbReference type="ARBA" id="ARBA00029514"/>
    </source>
</evidence>
<dbReference type="NCBIfam" id="NF002537">
    <property type="entry name" value="PRK02090.1"/>
    <property type="match status" value="1"/>
</dbReference>
<dbReference type="GO" id="GO:0043866">
    <property type="term" value="F:adenylyl-sulfate reductase (thioredoxin) activity"/>
    <property type="evidence" value="ECO:0007669"/>
    <property type="project" value="UniProtKB-EC"/>
</dbReference>
<dbReference type="InterPro" id="IPR004511">
    <property type="entry name" value="PAPS/APS_Rdtase"/>
</dbReference>
<dbReference type="GO" id="GO:0004604">
    <property type="term" value="F:phosphoadenylyl-sulfate reductase (thioredoxin) activity"/>
    <property type="evidence" value="ECO:0007669"/>
    <property type="project" value="UniProtKB-UniRule"/>
</dbReference>
<dbReference type="GO" id="GO:0046872">
    <property type="term" value="F:metal ion binding"/>
    <property type="evidence" value="ECO:0007669"/>
    <property type="project" value="UniProtKB-KW"/>
</dbReference>
<dbReference type="CDD" id="cd23945">
    <property type="entry name" value="PAPS_reductase"/>
    <property type="match status" value="1"/>
</dbReference>
<organism evidence="16 17">
    <name type="scientific">Sulfidibacter corallicola</name>
    <dbReference type="NCBI Taxonomy" id="2818388"/>
    <lineage>
        <taxon>Bacteria</taxon>
        <taxon>Pseudomonadati</taxon>
        <taxon>Acidobacteriota</taxon>
        <taxon>Holophagae</taxon>
        <taxon>Acanthopleuribacterales</taxon>
        <taxon>Acanthopleuribacteraceae</taxon>
        <taxon>Sulfidibacter</taxon>
    </lineage>
</organism>
<evidence type="ECO:0000256" key="5">
    <source>
        <dbReference type="ARBA" id="ARBA00023004"/>
    </source>
</evidence>
<evidence type="ECO:0000256" key="3">
    <source>
        <dbReference type="ARBA" id="ARBA00022723"/>
    </source>
</evidence>
<keyword evidence="6 14" id="KW-0411">Iron-sulfur</keyword>
<dbReference type="Pfam" id="PF01507">
    <property type="entry name" value="PAPS_reduct"/>
    <property type="match status" value="1"/>
</dbReference>
<dbReference type="Proteomes" id="UP000663929">
    <property type="component" value="Chromosome"/>
</dbReference>
<dbReference type="PIRSF" id="PIRSF000857">
    <property type="entry name" value="PAPS_reductase"/>
    <property type="match status" value="1"/>
</dbReference>
<evidence type="ECO:0000256" key="8">
    <source>
        <dbReference type="ARBA" id="ARBA00024327"/>
    </source>
</evidence>
<evidence type="ECO:0000256" key="6">
    <source>
        <dbReference type="ARBA" id="ARBA00023014"/>
    </source>
</evidence>
<dbReference type="GO" id="GO:0070814">
    <property type="term" value="P:hydrogen sulfide biosynthetic process"/>
    <property type="evidence" value="ECO:0007669"/>
    <property type="project" value="UniProtKB-UniRule"/>
</dbReference>
<evidence type="ECO:0000256" key="1">
    <source>
        <dbReference type="ARBA" id="ARBA00009732"/>
    </source>
</evidence>
<reference evidence="16" key="1">
    <citation type="submission" date="2021-03" db="EMBL/GenBank/DDBJ databases">
        <title>Acanthopleuribacteraceae sp. M133.</title>
        <authorList>
            <person name="Wang G."/>
        </authorList>
    </citation>
    <scope>NUCLEOTIDE SEQUENCE</scope>
    <source>
        <strain evidence="16">M133</strain>
    </source>
</reference>
<comment type="pathway">
    <text evidence="8 14">Sulfur metabolism; hydrogen sulfide biosynthesis; sulfite from sulfate.</text>
</comment>
<feature type="binding site" evidence="14">
    <location>
        <position position="121"/>
    </location>
    <ligand>
        <name>[4Fe-4S] cluster</name>
        <dbReference type="ChEBI" id="CHEBI:49883"/>
    </ligand>
</feature>
<dbReference type="PANTHER" id="PTHR46482:SF9">
    <property type="entry name" value="5'-ADENYLYLSULFATE REDUCTASE 1, CHLOROPLASTIC"/>
    <property type="match status" value="1"/>
</dbReference>
<comment type="similarity">
    <text evidence="1 14">Belongs to the PAPS reductase family. CysH subfamily.</text>
</comment>
<evidence type="ECO:0000256" key="13">
    <source>
        <dbReference type="ARBA" id="ARBA00048441"/>
    </source>
</evidence>
<dbReference type="HAMAP" id="MF_00063">
    <property type="entry name" value="CysH"/>
    <property type="match status" value="1"/>
</dbReference>
<feature type="domain" description="Phosphoadenosine phosphosulphate reductase" evidence="15">
    <location>
        <begin position="36"/>
        <end position="210"/>
    </location>
</feature>
<proteinExistence type="inferred from homology"/>
<dbReference type="GO" id="GO:0005737">
    <property type="term" value="C:cytoplasm"/>
    <property type="evidence" value="ECO:0007669"/>
    <property type="project" value="UniProtKB-SubCell"/>
</dbReference>
<dbReference type="KEGG" id="scor:J3U87_13795"/>
<dbReference type="Gene3D" id="3.40.50.620">
    <property type="entry name" value="HUPs"/>
    <property type="match status" value="1"/>
</dbReference>
<dbReference type="PANTHER" id="PTHR46482">
    <property type="entry name" value="5'-ADENYLYLSULFATE REDUCTASE 3, CHLOROPLASTIC"/>
    <property type="match status" value="1"/>
</dbReference>
<keyword evidence="3 14" id="KW-0479">Metal-binding</keyword>
<dbReference type="NCBIfam" id="TIGR02055">
    <property type="entry name" value="APS_reductase"/>
    <property type="match status" value="1"/>
</dbReference>
<evidence type="ECO:0000256" key="4">
    <source>
        <dbReference type="ARBA" id="ARBA00023002"/>
    </source>
</evidence>
<keyword evidence="2 14" id="KW-0963">Cytoplasm</keyword>
<evidence type="ECO:0000256" key="7">
    <source>
        <dbReference type="ARBA" id="ARBA00024298"/>
    </source>
</evidence>
<dbReference type="InterPro" id="IPR014729">
    <property type="entry name" value="Rossmann-like_a/b/a_fold"/>
</dbReference>
<feature type="active site" description="Nucleophile; cysteine thiosulfonate intermediate" evidence="14">
    <location>
        <position position="232"/>
    </location>
</feature>
<accession>A0A8A4TVK3</accession>
<comment type="subcellular location">
    <subcellularLocation>
        <location evidence="14">Cytoplasm</location>
    </subcellularLocation>
</comment>
<evidence type="ECO:0000256" key="2">
    <source>
        <dbReference type="ARBA" id="ARBA00022490"/>
    </source>
</evidence>